<evidence type="ECO:0000313" key="2">
    <source>
        <dbReference type="Proteomes" id="UP001549106"/>
    </source>
</evidence>
<proteinExistence type="predicted"/>
<reference evidence="1 2" key="1">
    <citation type="submission" date="2024-06" db="EMBL/GenBank/DDBJ databases">
        <title>Genomic Encyclopedia of Type Strains, Phase IV (KMG-IV): sequencing the most valuable type-strain genomes for metagenomic binning, comparative biology and taxonomic classification.</title>
        <authorList>
            <person name="Goeker M."/>
        </authorList>
    </citation>
    <scope>NUCLEOTIDE SEQUENCE [LARGE SCALE GENOMIC DNA]</scope>
    <source>
        <strain evidence="1 2">DSM 29492</strain>
    </source>
</reference>
<evidence type="ECO:0000313" key="1">
    <source>
        <dbReference type="EMBL" id="MET3751892.1"/>
    </source>
</evidence>
<accession>A0ABV2M8T6</accession>
<name>A0ABV2M8T6_9FIRM</name>
<dbReference type="RefSeq" id="WP_257465401.1">
    <property type="nucleotide sequence ID" value="NZ_JANJZT010000031.1"/>
</dbReference>
<organism evidence="1 2">
    <name type="scientific">Blautia caecimuris</name>
    <dbReference type="NCBI Taxonomy" id="1796615"/>
    <lineage>
        <taxon>Bacteria</taxon>
        <taxon>Bacillati</taxon>
        <taxon>Bacillota</taxon>
        <taxon>Clostridia</taxon>
        <taxon>Lachnospirales</taxon>
        <taxon>Lachnospiraceae</taxon>
        <taxon>Blautia</taxon>
    </lineage>
</organism>
<dbReference type="Proteomes" id="UP001549106">
    <property type="component" value="Unassembled WGS sequence"/>
</dbReference>
<protein>
    <submittedName>
        <fullName evidence="1">Uncharacterized protein</fullName>
    </submittedName>
</protein>
<dbReference type="EMBL" id="JBEPMJ010000031">
    <property type="protein sequence ID" value="MET3751892.1"/>
    <property type="molecule type" value="Genomic_DNA"/>
</dbReference>
<gene>
    <name evidence="1" type="ORF">ABID24_003154</name>
</gene>
<comment type="caution">
    <text evidence="1">The sequence shown here is derived from an EMBL/GenBank/DDBJ whole genome shotgun (WGS) entry which is preliminary data.</text>
</comment>
<sequence>MWYEISSEREINDFMKKINFFHDCCIKELKYSSGAYVNNRYEMYPVNDKRILNVAFQCQSEENGMFELEFQGLKYLKLLPLDETYTCEILDATMFMQNELIYWCDCGGLSEADLDDYMGTVICAEKLRWRSIINHMGDREFY</sequence>
<keyword evidence="2" id="KW-1185">Reference proteome</keyword>